<dbReference type="CDD" id="cd00063">
    <property type="entry name" value="FN3"/>
    <property type="match status" value="2"/>
</dbReference>
<sequence length="417" mass="47480">MKVFKFYFGISLIGIYMGFFNGCLATLRSARCRSRCFAQDTTTSDEFCRSQSCLACLKPCNVREAHVLSCSLICGLYNISNVTKGICEDSCKFLQEIHLEEGNSTCPEGVSNYSKCVLMKPENVQVAAPVKNKRLENYTISWNGTWPSSTVFVVMVKQWKKGKSTDANTVWIELMQTTLQSVQVNLQPLVWYQFKVTASNQYGASLFSLPSRLMFARPRPPLPPRAFNVTEMQVVKGRVQVHVVWKKPVSSFGLPVSKYRISWSMRLDNKRKKYMPLEVTDHHTMGNNTEYTINELLPNTMYLLELRAMTRWKRRNLKSKRVTIRIRTPSDNTAKVHVQNKSPIKKEFRNVFKKTSTPRVDLTTYSSSPPTDVLTSSNEGVSGAVKRKRSIAQANTVPWFALSTLMILAYVVPFGLR</sequence>
<feature type="transmembrane region" description="Helical" evidence="1">
    <location>
        <begin position="396"/>
        <end position="416"/>
    </location>
</feature>
<accession>A0ABN8NV97</accession>
<dbReference type="Proteomes" id="UP001159405">
    <property type="component" value="Unassembled WGS sequence"/>
</dbReference>
<comment type="caution">
    <text evidence="3">The sequence shown here is derived from an EMBL/GenBank/DDBJ whole genome shotgun (WGS) entry which is preliminary data.</text>
</comment>
<dbReference type="PROSITE" id="PS50853">
    <property type="entry name" value="FN3"/>
    <property type="match status" value="2"/>
</dbReference>
<feature type="domain" description="Fibronectin type-III" evidence="2">
    <location>
        <begin position="220"/>
        <end position="331"/>
    </location>
</feature>
<dbReference type="InterPro" id="IPR003961">
    <property type="entry name" value="FN3_dom"/>
</dbReference>
<keyword evidence="1" id="KW-0812">Transmembrane</keyword>
<dbReference type="Gene3D" id="2.60.40.10">
    <property type="entry name" value="Immunoglobulins"/>
    <property type="match status" value="2"/>
</dbReference>
<reference evidence="3 4" key="1">
    <citation type="submission" date="2022-05" db="EMBL/GenBank/DDBJ databases">
        <authorList>
            <consortium name="Genoscope - CEA"/>
            <person name="William W."/>
        </authorList>
    </citation>
    <scope>NUCLEOTIDE SEQUENCE [LARGE SCALE GENOMIC DNA]</scope>
</reference>
<evidence type="ECO:0000313" key="3">
    <source>
        <dbReference type="EMBL" id="CAH3123485.1"/>
    </source>
</evidence>
<organism evidence="3 4">
    <name type="scientific">Porites lobata</name>
    <dbReference type="NCBI Taxonomy" id="104759"/>
    <lineage>
        <taxon>Eukaryota</taxon>
        <taxon>Metazoa</taxon>
        <taxon>Cnidaria</taxon>
        <taxon>Anthozoa</taxon>
        <taxon>Hexacorallia</taxon>
        <taxon>Scleractinia</taxon>
        <taxon>Fungiina</taxon>
        <taxon>Poritidae</taxon>
        <taxon>Porites</taxon>
    </lineage>
</organism>
<dbReference type="Pfam" id="PF00041">
    <property type="entry name" value="fn3"/>
    <property type="match status" value="1"/>
</dbReference>
<feature type="transmembrane region" description="Helical" evidence="1">
    <location>
        <begin position="6"/>
        <end position="27"/>
    </location>
</feature>
<dbReference type="SMART" id="SM00060">
    <property type="entry name" value="FN3"/>
    <property type="match status" value="2"/>
</dbReference>
<keyword evidence="1" id="KW-1133">Transmembrane helix</keyword>
<feature type="domain" description="Fibronectin type-III" evidence="2">
    <location>
        <begin position="120"/>
        <end position="218"/>
    </location>
</feature>
<name>A0ABN8NV97_9CNID</name>
<dbReference type="PANTHER" id="PTHR14131:SF5">
    <property type="entry name" value="ANOSMIN-1"/>
    <property type="match status" value="1"/>
</dbReference>
<dbReference type="InterPro" id="IPR042447">
    <property type="entry name" value="Anosmin-1"/>
</dbReference>
<keyword evidence="4" id="KW-1185">Reference proteome</keyword>
<proteinExistence type="predicted"/>
<keyword evidence="1" id="KW-0472">Membrane</keyword>
<evidence type="ECO:0000313" key="4">
    <source>
        <dbReference type="Proteomes" id="UP001159405"/>
    </source>
</evidence>
<evidence type="ECO:0000256" key="1">
    <source>
        <dbReference type="SAM" id="Phobius"/>
    </source>
</evidence>
<dbReference type="PANTHER" id="PTHR14131">
    <property type="entry name" value="ANOSMIN"/>
    <property type="match status" value="1"/>
</dbReference>
<dbReference type="InterPro" id="IPR013783">
    <property type="entry name" value="Ig-like_fold"/>
</dbReference>
<evidence type="ECO:0000259" key="2">
    <source>
        <dbReference type="PROSITE" id="PS50853"/>
    </source>
</evidence>
<gene>
    <name evidence="3" type="ORF">PLOB_00030017</name>
</gene>
<dbReference type="SUPFAM" id="SSF49265">
    <property type="entry name" value="Fibronectin type III"/>
    <property type="match status" value="1"/>
</dbReference>
<dbReference type="InterPro" id="IPR036116">
    <property type="entry name" value="FN3_sf"/>
</dbReference>
<dbReference type="EMBL" id="CALNXK010000038">
    <property type="protein sequence ID" value="CAH3123485.1"/>
    <property type="molecule type" value="Genomic_DNA"/>
</dbReference>
<protein>
    <recommendedName>
        <fullName evidence="2">Fibronectin type-III domain-containing protein</fullName>
    </recommendedName>
</protein>